<dbReference type="RefSeq" id="WP_380080775.1">
    <property type="nucleotide sequence ID" value="NZ_JBHRZF010000216.1"/>
</dbReference>
<gene>
    <name evidence="5" type="primary">modA</name>
    <name evidence="5" type="ORF">ACFOPQ_18915</name>
</gene>
<dbReference type="Gene3D" id="3.40.190.10">
    <property type="entry name" value="Periplasmic binding protein-like II"/>
    <property type="match status" value="2"/>
</dbReference>
<dbReference type="SUPFAM" id="SSF53850">
    <property type="entry name" value="Periplasmic binding protein-like II"/>
    <property type="match status" value="1"/>
</dbReference>
<evidence type="ECO:0000256" key="1">
    <source>
        <dbReference type="ARBA" id="ARBA00009175"/>
    </source>
</evidence>
<sequence>MKCLALSFFLLGSAQAANLTVFAASSLTDAFTELGRAFDVKTGNKTTFQFAGSQALRTQLENGARADVFASANAAQFDPLVKTGLLNGGQTFVRNRLAIITPAGSSVKTLPDLARSGLKIVLADKAVPVGDYTRRMLKAIDQAGTYGQDFQARVLRNVVSEEPNVRQVALKVSLGEADAAVVYGSDVTSTLKKTVRVVALPTRFNQVAGYPIGTLKNAPNAAEAGAFVRFVQAPEGQKILRKWGFLPPR</sequence>
<keyword evidence="2" id="KW-0479">Metal-binding</keyword>
<dbReference type="Proteomes" id="UP001595748">
    <property type="component" value="Unassembled WGS sequence"/>
</dbReference>
<dbReference type="InterPro" id="IPR005950">
    <property type="entry name" value="ModA"/>
</dbReference>
<name>A0ABV8AF72_9DEIO</name>
<dbReference type="NCBIfam" id="TIGR01256">
    <property type="entry name" value="modA"/>
    <property type="match status" value="1"/>
</dbReference>
<dbReference type="PANTHER" id="PTHR30632">
    <property type="entry name" value="MOLYBDATE-BINDING PERIPLASMIC PROTEIN"/>
    <property type="match status" value="1"/>
</dbReference>
<feature type="chain" id="PRO_5047263839" evidence="4">
    <location>
        <begin position="17"/>
        <end position="249"/>
    </location>
</feature>
<dbReference type="Pfam" id="PF13531">
    <property type="entry name" value="SBP_bac_11"/>
    <property type="match status" value="1"/>
</dbReference>
<proteinExistence type="inferred from homology"/>
<comment type="caution">
    <text evidence="5">The sequence shown here is derived from an EMBL/GenBank/DDBJ whole genome shotgun (WGS) entry which is preliminary data.</text>
</comment>
<dbReference type="PIRSF" id="PIRSF004846">
    <property type="entry name" value="ModA"/>
    <property type="match status" value="1"/>
</dbReference>
<dbReference type="PANTHER" id="PTHR30632:SF0">
    <property type="entry name" value="SULFATE-BINDING PROTEIN"/>
    <property type="match status" value="1"/>
</dbReference>
<evidence type="ECO:0000256" key="4">
    <source>
        <dbReference type="SAM" id="SignalP"/>
    </source>
</evidence>
<dbReference type="CDD" id="cd13538">
    <property type="entry name" value="PBP2_ModA_like_1"/>
    <property type="match status" value="1"/>
</dbReference>
<accession>A0ABV8AF72</accession>
<dbReference type="EMBL" id="JBHRZF010000216">
    <property type="protein sequence ID" value="MFC3862840.1"/>
    <property type="molecule type" value="Genomic_DNA"/>
</dbReference>
<reference evidence="6" key="1">
    <citation type="journal article" date="2019" name="Int. J. Syst. Evol. Microbiol.">
        <title>The Global Catalogue of Microorganisms (GCM) 10K type strain sequencing project: providing services to taxonomists for standard genome sequencing and annotation.</title>
        <authorList>
            <consortium name="The Broad Institute Genomics Platform"/>
            <consortium name="The Broad Institute Genome Sequencing Center for Infectious Disease"/>
            <person name="Wu L."/>
            <person name="Ma J."/>
        </authorList>
    </citation>
    <scope>NUCLEOTIDE SEQUENCE [LARGE SCALE GENOMIC DNA]</scope>
    <source>
        <strain evidence="6">CCTCC AB 2013263</strain>
    </source>
</reference>
<keyword evidence="6" id="KW-1185">Reference proteome</keyword>
<feature type="signal peptide" evidence="4">
    <location>
        <begin position="1"/>
        <end position="16"/>
    </location>
</feature>
<keyword evidence="3 4" id="KW-0732">Signal</keyword>
<evidence type="ECO:0000313" key="6">
    <source>
        <dbReference type="Proteomes" id="UP001595748"/>
    </source>
</evidence>
<comment type="similarity">
    <text evidence="1">Belongs to the bacterial solute-binding protein ModA family.</text>
</comment>
<evidence type="ECO:0000256" key="3">
    <source>
        <dbReference type="ARBA" id="ARBA00022729"/>
    </source>
</evidence>
<dbReference type="InterPro" id="IPR050682">
    <property type="entry name" value="ModA/WtpA"/>
</dbReference>
<protein>
    <submittedName>
        <fullName evidence="5">Molybdate ABC transporter substrate-binding protein</fullName>
    </submittedName>
</protein>
<organism evidence="5 6">
    <name type="scientific">Deinococcus antarcticus</name>
    <dbReference type="NCBI Taxonomy" id="1298767"/>
    <lineage>
        <taxon>Bacteria</taxon>
        <taxon>Thermotogati</taxon>
        <taxon>Deinococcota</taxon>
        <taxon>Deinococci</taxon>
        <taxon>Deinococcales</taxon>
        <taxon>Deinococcaceae</taxon>
        <taxon>Deinococcus</taxon>
    </lineage>
</organism>
<evidence type="ECO:0000256" key="2">
    <source>
        <dbReference type="ARBA" id="ARBA00022723"/>
    </source>
</evidence>
<evidence type="ECO:0000313" key="5">
    <source>
        <dbReference type="EMBL" id="MFC3862840.1"/>
    </source>
</evidence>